<reference evidence="2 3" key="1">
    <citation type="submission" date="2023-03" db="EMBL/GenBank/DDBJ databases">
        <title>YIM 133296 draft genome.</title>
        <authorList>
            <person name="Xiong L."/>
        </authorList>
    </citation>
    <scope>NUCLEOTIDE SEQUENCE [LARGE SCALE GENOMIC DNA]</scope>
    <source>
        <strain evidence="2 3">YIM 133296</strain>
    </source>
</reference>
<keyword evidence="3" id="KW-1185">Reference proteome</keyword>
<sequence length="130" mass="13348">MKRLAAFSLASGSLALTALTATATTAVADSSQCTTYVAGSYATCAGHAWFQSNGEHLYIEDRVADGHSVAVHYTVNGVTKTAYNRNSASGAVVDLNLDLPEGAVITYSVCLSNSSTDLAGSCSGGIRDYA</sequence>
<gene>
    <name evidence="2" type="ORF">P4R38_16035</name>
</gene>
<keyword evidence="1" id="KW-0732">Signal</keyword>
<evidence type="ECO:0000313" key="2">
    <source>
        <dbReference type="EMBL" id="MDF8265756.1"/>
    </source>
</evidence>
<dbReference type="EMBL" id="JAROAV010000042">
    <property type="protein sequence ID" value="MDF8265756.1"/>
    <property type="molecule type" value="Genomic_DNA"/>
</dbReference>
<organism evidence="2 3">
    <name type="scientific">Luteipulveratus flavus</name>
    <dbReference type="NCBI Taxonomy" id="3031728"/>
    <lineage>
        <taxon>Bacteria</taxon>
        <taxon>Bacillati</taxon>
        <taxon>Actinomycetota</taxon>
        <taxon>Actinomycetes</taxon>
        <taxon>Micrococcales</taxon>
        <taxon>Dermacoccaceae</taxon>
        <taxon>Luteipulveratus</taxon>
    </lineage>
</organism>
<feature type="chain" id="PRO_5045840772" description="Secreted protein" evidence="1">
    <location>
        <begin position="24"/>
        <end position="130"/>
    </location>
</feature>
<proteinExistence type="predicted"/>
<evidence type="ECO:0000313" key="3">
    <source>
        <dbReference type="Proteomes" id="UP001528912"/>
    </source>
</evidence>
<feature type="signal peptide" evidence="1">
    <location>
        <begin position="1"/>
        <end position="23"/>
    </location>
</feature>
<evidence type="ECO:0000256" key="1">
    <source>
        <dbReference type="SAM" id="SignalP"/>
    </source>
</evidence>
<evidence type="ECO:0008006" key="4">
    <source>
        <dbReference type="Google" id="ProtNLM"/>
    </source>
</evidence>
<dbReference type="Proteomes" id="UP001528912">
    <property type="component" value="Unassembled WGS sequence"/>
</dbReference>
<comment type="caution">
    <text evidence="2">The sequence shown here is derived from an EMBL/GenBank/DDBJ whole genome shotgun (WGS) entry which is preliminary data.</text>
</comment>
<name>A0ABT6CA27_9MICO</name>
<accession>A0ABT6CA27</accession>
<protein>
    <recommendedName>
        <fullName evidence="4">Secreted protein</fullName>
    </recommendedName>
</protein>
<dbReference type="RefSeq" id="WP_277193047.1">
    <property type="nucleotide sequence ID" value="NZ_JAROAV010000042.1"/>
</dbReference>